<keyword evidence="3" id="KW-0479">Metal-binding</keyword>
<evidence type="ECO:0000256" key="1">
    <source>
        <dbReference type="ARBA" id="ARBA00004141"/>
    </source>
</evidence>
<evidence type="ECO:0000256" key="5">
    <source>
        <dbReference type="ARBA" id="ARBA00023136"/>
    </source>
</evidence>
<evidence type="ECO:0000256" key="2">
    <source>
        <dbReference type="ARBA" id="ARBA00022692"/>
    </source>
</evidence>
<reference evidence="6" key="2">
    <citation type="submission" date="2025-08" db="UniProtKB">
        <authorList>
            <consortium name="Ensembl"/>
        </authorList>
    </citation>
    <scope>IDENTIFICATION</scope>
</reference>
<evidence type="ECO:0000256" key="3">
    <source>
        <dbReference type="ARBA" id="ARBA00022723"/>
    </source>
</evidence>
<evidence type="ECO:0000256" key="4">
    <source>
        <dbReference type="ARBA" id="ARBA00022989"/>
    </source>
</evidence>
<reference evidence="6" key="3">
    <citation type="submission" date="2025-09" db="UniProtKB">
        <authorList>
            <consortium name="Ensembl"/>
        </authorList>
    </citation>
    <scope>IDENTIFICATION</scope>
</reference>
<keyword evidence="7" id="KW-1185">Reference proteome</keyword>
<keyword evidence="2" id="KW-0812">Transmembrane</keyword>
<evidence type="ECO:0000313" key="7">
    <source>
        <dbReference type="Proteomes" id="UP000472266"/>
    </source>
</evidence>
<dbReference type="AlphaFoldDB" id="A0A672UAB7"/>
<organism evidence="6 7">
    <name type="scientific">Strigops habroptila</name>
    <name type="common">Kakapo</name>
    <dbReference type="NCBI Taxonomy" id="2489341"/>
    <lineage>
        <taxon>Eukaryota</taxon>
        <taxon>Metazoa</taxon>
        <taxon>Chordata</taxon>
        <taxon>Craniata</taxon>
        <taxon>Vertebrata</taxon>
        <taxon>Euteleostomi</taxon>
        <taxon>Archelosauria</taxon>
        <taxon>Archosauria</taxon>
        <taxon>Dinosauria</taxon>
        <taxon>Saurischia</taxon>
        <taxon>Theropoda</taxon>
        <taxon>Coelurosauria</taxon>
        <taxon>Aves</taxon>
        <taxon>Neognathae</taxon>
        <taxon>Neoaves</taxon>
        <taxon>Telluraves</taxon>
        <taxon>Australaves</taxon>
        <taxon>Psittaciformes</taxon>
        <taxon>Psittacidae</taxon>
        <taxon>Strigops</taxon>
    </lineage>
</organism>
<reference evidence="6 7" key="1">
    <citation type="submission" date="2019-11" db="EMBL/GenBank/DDBJ databases">
        <title>Strigops habroptila (kakapo) genome, bStrHab1, primary haplotype, v2.</title>
        <authorList>
            <person name="Jarvis E.D."/>
            <person name="Howard J."/>
            <person name="Rhie A."/>
            <person name="Phillippy A."/>
            <person name="Korlach J."/>
            <person name="Digby A."/>
            <person name="Iorns D."/>
            <person name="Eason D."/>
            <person name="Robertson B."/>
            <person name="Raemaekers T."/>
            <person name="Howe K."/>
            <person name="Lewin H."/>
            <person name="Damas J."/>
            <person name="Hastie A."/>
            <person name="Tracey A."/>
            <person name="Chow W."/>
            <person name="Fedrigo O."/>
        </authorList>
    </citation>
    <scope>NUCLEOTIDE SEQUENCE [LARGE SCALE GENOMIC DNA]</scope>
</reference>
<gene>
    <name evidence="6" type="primary">RNF175</name>
</gene>
<accession>A0A672UAB7</accession>
<dbReference type="GO" id="GO:0005789">
    <property type="term" value="C:endoplasmic reticulum membrane"/>
    <property type="evidence" value="ECO:0007669"/>
    <property type="project" value="TreeGrafter"/>
</dbReference>
<dbReference type="GO" id="GO:0036503">
    <property type="term" value="P:ERAD pathway"/>
    <property type="evidence" value="ECO:0007669"/>
    <property type="project" value="TreeGrafter"/>
</dbReference>
<name>A0A672UAB7_STRHB</name>
<keyword evidence="5" id="KW-0472">Membrane</keyword>
<comment type="subcellular location">
    <subcellularLocation>
        <location evidence="1">Membrane</location>
        <topology evidence="1">Multi-pass membrane protein</topology>
    </subcellularLocation>
</comment>
<dbReference type="PANTHER" id="PTHR13407">
    <property type="entry name" value="RNF121 PROTEIN"/>
    <property type="match status" value="1"/>
</dbReference>
<dbReference type="PANTHER" id="PTHR13407:SF0">
    <property type="entry name" value="FI05221P"/>
    <property type="match status" value="1"/>
</dbReference>
<dbReference type="InterPro" id="IPR040176">
    <property type="entry name" value="RNF121/RNF175"/>
</dbReference>
<proteinExistence type="predicted"/>
<dbReference type="GeneTree" id="ENSGT00390000013075"/>
<dbReference type="GO" id="GO:0061630">
    <property type="term" value="F:ubiquitin protein ligase activity"/>
    <property type="evidence" value="ECO:0007669"/>
    <property type="project" value="TreeGrafter"/>
</dbReference>
<dbReference type="GO" id="GO:0046872">
    <property type="term" value="F:metal ion binding"/>
    <property type="evidence" value="ECO:0007669"/>
    <property type="project" value="UniProtKB-KW"/>
</dbReference>
<protein>
    <submittedName>
        <fullName evidence="6">Ring finger protein 175</fullName>
    </submittedName>
</protein>
<dbReference type="Proteomes" id="UP000472266">
    <property type="component" value="Chromosome 8"/>
</dbReference>
<sequence length="143" mass="16361">MHAKHYGYESMHIEMVLVLIAALAVAQIVLSVTAKTLSITQFCGQKIFVDINEEGIIENTYQLSCNPVFHKSYFHGWCLVSKNQAYSCCLKKVDSKRMLSNPYPLPNKQLLDWLCYLVVRQPVVISIIQDISYSMGLEYDSDY</sequence>
<keyword evidence="4" id="KW-1133">Transmembrane helix</keyword>
<dbReference type="Ensembl" id="ENSSHBT00005013479.1">
    <property type="protein sequence ID" value="ENSSHBP00005011207.1"/>
    <property type="gene ID" value="ENSSHBG00005009722.1"/>
</dbReference>
<evidence type="ECO:0000313" key="6">
    <source>
        <dbReference type="Ensembl" id="ENSSHBP00005011207.1"/>
    </source>
</evidence>
<dbReference type="GO" id="GO:0000139">
    <property type="term" value="C:Golgi membrane"/>
    <property type="evidence" value="ECO:0007669"/>
    <property type="project" value="TreeGrafter"/>
</dbReference>